<proteinExistence type="inferred from homology"/>
<keyword evidence="4 7" id="KW-0862">Zinc</keyword>
<comment type="caution">
    <text evidence="10">The sequence shown here is derived from an EMBL/GenBank/DDBJ whole genome shotgun (WGS) entry which is preliminary data.</text>
</comment>
<evidence type="ECO:0000256" key="4">
    <source>
        <dbReference type="ARBA" id="ARBA00022833"/>
    </source>
</evidence>
<evidence type="ECO:0000256" key="2">
    <source>
        <dbReference type="ARBA" id="ARBA00008072"/>
    </source>
</evidence>
<dbReference type="Pfam" id="PF08240">
    <property type="entry name" value="ADH_N"/>
    <property type="match status" value="1"/>
</dbReference>
<evidence type="ECO:0000256" key="3">
    <source>
        <dbReference type="ARBA" id="ARBA00022723"/>
    </source>
</evidence>
<evidence type="ECO:0000259" key="8">
    <source>
        <dbReference type="Pfam" id="PF00107"/>
    </source>
</evidence>
<dbReference type="Gene3D" id="3.40.50.720">
    <property type="entry name" value="NAD(P)-binding Rossmann-like Domain"/>
    <property type="match status" value="1"/>
</dbReference>
<evidence type="ECO:0000259" key="9">
    <source>
        <dbReference type="Pfam" id="PF08240"/>
    </source>
</evidence>
<feature type="non-terminal residue" evidence="10">
    <location>
        <position position="1"/>
    </location>
</feature>
<sequence length="358" mass="38092">FAIGAMMQAVVYEGIPFQMTVQDVPMPTILDPTDAIVRITMSSICGSDLHVYNGVVGGAPPWIMGHEAVGYIEDIGDGVSSLRKGEYVVIPDAEAHGKLDLSPDTIPYYGFGFPGLSRGLQGTDIIPKIFKSCDYLTLSDVFATGWAGLDFAGFQPGDSVAVFGAGPVGLLAAYSAILRGASTVYVVDHLQDRLDLATAIGAVPINFVTSDPVAHILALEPKGVMRSVECVGMEALNDQLEIQEDVLMKQLVDVTHIGGGIGFIGVFAAQESSPGAPLGSTIAPNVSFPFSSFWAKNLSLRGGGVDAKLYAAVLRDLVEIGKAHPGFIGSALIKIDQVPQYYERFRHGEEIKVFIRFP</sequence>
<dbReference type="PANTHER" id="PTHR42813:SF3">
    <property type="entry name" value="GLUTATHIONE-INDEPENDENT FORMALDEHYDE DEHYDROGENASE"/>
    <property type="match status" value="1"/>
</dbReference>
<evidence type="ECO:0000256" key="5">
    <source>
        <dbReference type="ARBA" id="ARBA00023002"/>
    </source>
</evidence>
<gene>
    <name evidence="10" type="ORF">B0T10DRAFT_579936</name>
</gene>
<evidence type="ECO:0000313" key="10">
    <source>
        <dbReference type="EMBL" id="KAH6883877.1"/>
    </source>
</evidence>
<dbReference type="AlphaFoldDB" id="A0A9P8VY89"/>
<dbReference type="SUPFAM" id="SSF51735">
    <property type="entry name" value="NAD(P)-binding Rossmann-fold domains"/>
    <property type="match status" value="1"/>
</dbReference>
<dbReference type="PANTHER" id="PTHR42813">
    <property type="entry name" value="ZINC-TYPE ALCOHOL DEHYDROGENASE-LIKE"/>
    <property type="match status" value="1"/>
</dbReference>
<keyword evidence="5" id="KW-0560">Oxidoreductase</keyword>
<dbReference type="EMBL" id="JAGPYM010000022">
    <property type="protein sequence ID" value="KAH6883877.1"/>
    <property type="molecule type" value="Genomic_DNA"/>
</dbReference>
<dbReference type="InterPro" id="IPR013154">
    <property type="entry name" value="ADH-like_N"/>
</dbReference>
<dbReference type="InterPro" id="IPR002328">
    <property type="entry name" value="ADH_Zn_CS"/>
</dbReference>
<dbReference type="OrthoDB" id="3941538at2759"/>
<keyword evidence="3 7" id="KW-0479">Metal-binding</keyword>
<reference evidence="10 11" key="1">
    <citation type="journal article" date="2021" name="Nat. Commun.">
        <title>Genetic determinants of endophytism in the Arabidopsis root mycobiome.</title>
        <authorList>
            <person name="Mesny F."/>
            <person name="Miyauchi S."/>
            <person name="Thiergart T."/>
            <person name="Pickel B."/>
            <person name="Atanasova L."/>
            <person name="Karlsson M."/>
            <person name="Huettel B."/>
            <person name="Barry K.W."/>
            <person name="Haridas S."/>
            <person name="Chen C."/>
            <person name="Bauer D."/>
            <person name="Andreopoulos W."/>
            <person name="Pangilinan J."/>
            <person name="LaButti K."/>
            <person name="Riley R."/>
            <person name="Lipzen A."/>
            <person name="Clum A."/>
            <person name="Drula E."/>
            <person name="Henrissat B."/>
            <person name="Kohler A."/>
            <person name="Grigoriev I.V."/>
            <person name="Martin F.M."/>
            <person name="Hacquard S."/>
        </authorList>
    </citation>
    <scope>NUCLEOTIDE SEQUENCE [LARGE SCALE GENOMIC DNA]</scope>
    <source>
        <strain evidence="10 11">MPI-CAGE-CH-0241</strain>
    </source>
</reference>
<dbReference type="GO" id="GO:0016491">
    <property type="term" value="F:oxidoreductase activity"/>
    <property type="evidence" value="ECO:0007669"/>
    <property type="project" value="UniProtKB-KW"/>
</dbReference>
<feature type="non-terminal residue" evidence="10">
    <location>
        <position position="358"/>
    </location>
</feature>
<dbReference type="Pfam" id="PF00107">
    <property type="entry name" value="ADH_zinc_N"/>
    <property type="match status" value="1"/>
</dbReference>
<dbReference type="SUPFAM" id="SSF50129">
    <property type="entry name" value="GroES-like"/>
    <property type="match status" value="1"/>
</dbReference>
<organism evidence="10 11">
    <name type="scientific">Thelonectria olida</name>
    <dbReference type="NCBI Taxonomy" id="1576542"/>
    <lineage>
        <taxon>Eukaryota</taxon>
        <taxon>Fungi</taxon>
        <taxon>Dikarya</taxon>
        <taxon>Ascomycota</taxon>
        <taxon>Pezizomycotina</taxon>
        <taxon>Sordariomycetes</taxon>
        <taxon>Hypocreomycetidae</taxon>
        <taxon>Hypocreales</taxon>
        <taxon>Nectriaceae</taxon>
        <taxon>Thelonectria</taxon>
    </lineage>
</organism>
<evidence type="ECO:0000256" key="1">
    <source>
        <dbReference type="ARBA" id="ARBA00001947"/>
    </source>
</evidence>
<evidence type="ECO:0000256" key="6">
    <source>
        <dbReference type="ARBA" id="ARBA00023027"/>
    </source>
</evidence>
<keyword evidence="11" id="KW-1185">Reference proteome</keyword>
<feature type="domain" description="Alcohol dehydrogenase-like N-terminal" evidence="9">
    <location>
        <begin position="32"/>
        <end position="93"/>
    </location>
</feature>
<comment type="cofactor">
    <cofactor evidence="1 7">
        <name>Zn(2+)</name>
        <dbReference type="ChEBI" id="CHEBI:29105"/>
    </cofactor>
</comment>
<evidence type="ECO:0000313" key="11">
    <source>
        <dbReference type="Proteomes" id="UP000777438"/>
    </source>
</evidence>
<dbReference type="PROSITE" id="PS00059">
    <property type="entry name" value="ADH_ZINC"/>
    <property type="match status" value="1"/>
</dbReference>
<dbReference type="InterPro" id="IPR011032">
    <property type="entry name" value="GroES-like_sf"/>
</dbReference>
<feature type="domain" description="Alcohol dehydrogenase-like C-terminal" evidence="8">
    <location>
        <begin position="167"/>
        <end position="295"/>
    </location>
</feature>
<dbReference type="Proteomes" id="UP000777438">
    <property type="component" value="Unassembled WGS sequence"/>
</dbReference>
<evidence type="ECO:0008006" key="12">
    <source>
        <dbReference type="Google" id="ProtNLM"/>
    </source>
</evidence>
<keyword evidence="6" id="KW-0520">NAD</keyword>
<evidence type="ECO:0000256" key="7">
    <source>
        <dbReference type="RuleBase" id="RU361277"/>
    </source>
</evidence>
<dbReference type="GO" id="GO:0008270">
    <property type="term" value="F:zinc ion binding"/>
    <property type="evidence" value="ECO:0007669"/>
    <property type="project" value="InterPro"/>
</dbReference>
<dbReference type="InterPro" id="IPR036291">
    <property type="entry name" value="NAD(P)-bd_dom_sf"/>
</dbReference>
<accession>A0A9P8VY89</accession>
<dbReference type="Gene3D" id="3.90.180.10">
    <property type="entry name" value="Medium-chain alcohol dehydrogenases, catalytic domain"/>
    <property type="match status" value="2"/>
</dbReference>
<comment type="similarity">
    <text evidence="2 7">Belongs to the zinc-containing alcohol dehydrogenase family.</text>
</comment>
<dbReference type="InterPro" id="IPR013149">
    <property type="entry name" value="ADH-like_C"/>
</dbReference>
<name>A0A9P8VY89_9HYPO</name>
<protein>
    <recommendedName>
        <fullName evidence="12">Alcohol dehydrogenase</fullName>
    </recommendedName>
</protein>